<reference evidence="3 4" key="1">
    <citation type="submission" date="2023-05" db="EMBL/GenBank/DDBJ databases">
        <title>Chelatococcus sp. nov., a moderately thermophilic bacterium isolated from hot spring microbial mat.</title>
        <authorList>
            <person name="Hu C.-J."/>
            <person name="Li W.-J."/>
        </authorList>
    </citation>
    <scope>NUCLEOTIDE SEQUENCE [LARGE SCALE GENOMIC DNA]</scope>
    <source>
        <strain evidence="3 4">SYSU G07232</strain>
    </source>
</reference>
<dbReference type="EMBL" id="JASJEV010000001">
    <property type="protein sequence ID" value="MDJ1157234.1"/>
    <property type="molecule type" value="Genomic_DNA"/>
</dbReference>
<evidence type="ECO:0000256" key="1">
    <source>
        <dbReference type="SAM" id="SignalP"/>
    </source>
</evidence>
<dbReference type="PROSITE" id="PS51257">
    <property type="entry name" value="PROKAR_LIPOPROTEIN"/>
    <property type="match status" value="1"/>
</dbReference>
<dbReference type="RefSeq" id="WP_283739200.1">
    <property type="nucleotide sequence ID" value="NZ_JASJEV010000001.1"/>
</dbReference>
<evidence type="ECO:0000259" key="2">
    <source>
        <dbReference type="Pfam" id="PF00188"/>
    </source>
</evidence>
<protein>
    <submittedName>
        <fullName evidence="3">CAP domain-containing protein</fullName>
    </submittedName>
</protein>
<feature type="domain" description="SCP" evidence="2">
    <location>
        <begin position="44"/>
        <end position="151"/>
    </location>
</feature>
<comment type="caution">
    <text evidence="3">The sequence shown here is derived from an EMBL/GenBank/DDBJ whole genome shotgun (WGS) entry which is preliminary data.</text>
</comment>
<sequence>MRRTKLLAAPLFLSLAACSGLVDGTRLKVESVDSRDAPAAAATISRFRASQGLGAVKVDDVLNAAARQQAEAMAANGKLSHNVAGSFDSRMQAMGFKWGYSAENLGMGYDDLAEAVAGWQASPGHRKNLLMPQATRIGLARARSGRTNYWALVLASPDMTPDGRPKVAEAGNPRSAPFSWGSGFVAHR</sequence>
<evidence type="ECO:0000313" key="4">
    <source>
        <dbReference type="Proteomes" id="UP001321492"/>
    </source>
</evidence>
<evidence type="ECO:0000313" key="3">
    <source>
        <dbReference type="EMBL" id="MDJ1157234.1"/>
    </source>
</evidence>
<dbReference type="InterPro" id="IPR035940">
    <property type="entry name" value="CAP_sf"/>
</dbReference>
<keyword evidence="1" id="KW-0732">Signal</keyword>
<dbReference type="PANTHER" id="PTHR31157:SF1">
    <property type="entry name" value="SCP DOMAIN-CONTAINING PROTEIN"/>
    <property type="match status" value="1"/>
</dbReference>
<gene>
    <name evidence="3" type="ORF">QNA08_03145</name>
</gene>
<accession>A0ABT7AD01</accession>
<dbReference type="Proteomes" id="UP001321492">
    <property type="component" value="Unassembled WGS sequence"/>
</dbReference>
<dbReference type="Pfam" id="PF00188">
    <property type="entry name" value="CAP"/>
    <property type="match status" value="1"/>
</dbReference>
<dbReference type="SUPFAM" id="SSF55797">
    <property type="entry name" value="PR-1-like"/>
    <property type="match status" value="1"/>
</dbReference>
<dbReference type="CDD" id="cd05379">
    <property type="entry name" value="CAP_bacterial"/>
    <property type="match status" value="1"/>
</dbReference>
<feature type="signal peptide" evidence="1">
    <location>
        <begin position="1"/>
        <end position="19"/>
    </location>
</feature>
<dbReference type="InterPro" id="IPR014044">
    <property type="entry name" value="CAP_dom"/>
</dbReference>
<organism evidence="3 4">
    <name type="scientific">Chelatococcus albus</name>
    <dbReference type="NCBI Taxonomy" id="3047466"/>
    <lineage>
        <taxon>Bacteria</taxon>
        <taxon>Pseudomonadati</taxon>
        <taxon>Pseudomonadota</taxon>
        <taxon>Alphaproteobacteria</taxon>
        <taxon>Hyphomicrobiales</taxon>
        <taxon>Chelatococcaceae</taxon>
        <taxon>Chelatococcus</taxon>
    </lineage>
</organism>
<name>A0ABT7AD01_9HYPH</name>
<proteinExistence type="predicted"/>
<keyword evidence="4" id="KW-1185">Reference proteome</keyword>
<dbReference type="PANTHER" id="PTHR31157">
    <property type="entry name" value="SCP DOMAIN-CONTAINING PROTEIN"/>
    <property type="match status" value="1"/>
</dbReference>
<feature type="chain" id="PRO_5045369679" evidence="1">
    <location>
        <begin position="20"/>
        <end position="188"/>
    </location>
</feature>
<dbReference type="Gene3D" id="3.40.33.10">
    <property type="entry name" value="CAP"/>
    <property type="match status" value="1"/>
</dbReference>